<organism evidence="2 3">
    <name type="scientific">Effusibacillus consociatus</name>
    <dbReference type="NCBI Taxonomy" id="1117041"/>
    <lineage>
        <taxon>Bacteria</taxon>
        <taxon>Bacillati</taxon>
        <taxon>Bacillota</taxon>
        <taxon>Bacilli</taxon>
        <taxon>Bacillales</taxon>
        <taxon>Alicyclobacillaceae</taxon>
        <taxon>Effusibacillus</taxon>
    </lineage>
</organism>
<sequence length="85" mass="9041">MKKKTVFGLSLALAAAIVAGQMAAAAGSDEKENATNPMVQMMENGNMNKMMNAMNSPEGQEMTKACGKFMDSFNESTDGAKDQQN</sequence>
<comment type="caution">
    <text evidence="2">The sequence shown here is derived from an EMBL/GenBank/DDBJ whole genome shotgun (WGS) entry which is preliminary data.</text>
</comment>
<dbReference type="Proteomes" id="UP001596002">
    <property type="component" value="Unassembled WGS sequence"/>
</dbReference>
<accession>A0ABV9PXL3</accession>
<evidence type="ECO:0000313" key="2">
    <source>
        <dbReference type="EMBL" id="MFC4766991.1"/>
    </source>
</evidence>
<reference evidence="3" key="1">
    <citation type="journal article" date="2019" name="Int. J. Syst. Evol. Microbiol.">
        <title>The Global Catalogue of Microorganisms (GCM) 10K type strain sequencing project: providing services to taxonomists for standard genome sequencing and annotation.</title>
        <authorList>
            <consortium name="The Broad Institute Genomics Platform"/>
            <consortium name="The Broad Institute Genome Sequencing Center for Infectious Disease"/>
            <person name="Wu L."/>
            <person name="Ma J."/>
        </authorList>
    </citation>
    <scope>NUCLEOTIDE SEQUENCE [LARGE SCALE GENOMIC DNA]</scope>
    <source>
        <strain evidence="3">WYCCWR 12678</strain>
    </source>
</reference>
<protein>
    <submittedName>
        <fullName evidence="2">Uncharacterized protein</fullName>
    </submittedName>
</protein>
<keyword evidence="3" id="KW-1185">Reference proteome</keyword>
<dbReference type="RefSeq" id="WP_380024882.1">
    <property type="nucleotide sequence ID" value="NZ_JBHSHC010000040.1"/>
</dbReference>
<evidence type="ECO:0000256" key="1">
    <source>
        <dbReference type="SAM" id="SignalP"/>
    </source>
</evidence>
<evidence type="ECO:0000313" key="3">
    <source>
        <dbReference type="Proteomes" id="UP001596002"/>
    </source>
</evidence>
<gene>
    <name evidence="2" type="ORF">ACFO8Q_06370</name>
</gene>
<proteinExistence type="predicted"/>
<name>A0ABV9PXL3_9BACL</name>
<dbReference type="EMBL" id="JBHSHC010000040">
    <property type="protein sequence ID" value="MFC4766991.1"/>
    <property type="molecule type" value="Genomic_DNA"/>
</dbReference>
<feature type="signal peptide" evidence="1">
    <location>
        <begin position="1"/>
        <end position="24"/>
    </location>
</feature>
<keyword evidence="1" id="KW-0732">Signal</keyword>
<feature type="chain" id="PRO_5046871357" evidence="1">
    <location>
        <begin position="25"/>
        <end position="85"/>
    </location>
</feature>